<dbReference type="AlphaFoldDB" id="A0A8I1A9T2"/>
<accession>A0A8I1A9T2</accession>
<proteinExistence type="predicted"/>
<reference evidence="1" key="1">
    <citation type="submission" date="2022-02" db="EMBL/GenBank/DDBJ databases">
        <title>Characterization of Tn125 harboring carbapenem-resistant Acinetobacter bereziniae clinical isolates.</title>
        <authorList>
            <person name="Wong N.-K."/>
            <person name="Pan Q."/>
        </authorList>
    </citation>
    <scope>NUCLEOTIDE SEQUENCE</scope>
    <source>
        <strain evidence="1">GD03393</strain>
    </source>
</reference>
<name>A0A8I1A9T2_ACIBZ</name>
<evidence type="ECO:0000313" key="2">
    <source>
        <dbReference type="Proteomes" id="UP000644140"/>
    </source>
</evidence>
<dbReference type="InterPro" id="IPR029058">
    <property type="entry name" value="AB_hydrolase_fold"/>
</dbReference>
<dbReference type="EMBL" id="CP092085">
    <property type="protein sequence ID" value="UUN96196.1"/>
    <property type="molecule type" value="Genomic_DNA"/>
</dbReference>
<dbReference type="RefSeq" id="WP_151781556.1">
    <property type="nucleotide sequence ID" value="NZ_BKNL01000079.1"/>
</dbReference>
<dbReference type="Gene3D" id="3.40.50.1820">
    <property type="entry name" value="alpha/beta hydrolase"/>
    <property type="match status" value="1"/>
</dbReference>
<sequence length="580" mass="65735">MIEKNNNILATSATSPSSNKTGTLVEIPKLDTIPIIFIPGIMGSNLRNKKSKEPVWRIGNYAGAAKTVYNQSQKLPAQLQRELDAEETEVDPTGDLYIDPRAKVTTEEAKKRLWGTVHWESYGPTLMFFEGALANIRFEATEKNWLESRRAYQLVTQDDKYTPDWLSLLGANEKQTWHPQTRFESIDKTDIEKLKKFNFPVYALGYNWLQSNALSADDLVKTMKSIKAKYGKNFHKFIVITHSMGGLVGRSLSTKMGEDIAGIIHGVMPSVGAPAVYRRLVAGSIEGSGVKDVLAGLVLGKNTEHVTAVLSNSQGGLELLPSKDYRIIKKDKTTTPFWLSLRGTDEKGTIHVVNLPKADPYKEIYKAHNVWWEMVKDELINPLDRKYPRKTARENFEFLIDGVQKFHKSIATHYHPHTYVHFGADPKNLTYGTLHWSLDRPLTGLNQSQLQTLPRVNGQEIENKNNQVLAQMKQIKDKKERKEYLDKNFIPNNGFRYIRLASGKYGKFTISNKNLYGDGTVPFFSGVAPISPTKHNGIKQVFQMEGFDHQGSYGDLHVRRSVLYSIVKIIKDNNIQPRNR</sequence>
<gene>
    <name evidence="1" type="ORF">I9054_012465</name>
</gene>
<protein>
    <submittedName>
        <fullName evidence="1">Uncharacterized protein</fullName>
    </submittedName>
</protein>
<evidence type="ECO:0000313" key="1">
    <source>
        <dbReference type="EMBL" id="UUN96196.1"/>
    </source>
</evidence>
<dbReference type="PANTHER" id="PTHR11440">
    <property type="entry name" value="LECITHIN-CHOLESTEROL ACYLTRANSFERASE-RELATED"/>
    <property type="match status" value="1"/>
</dbReference>
<dbReference type="SUPFAM" id="SSF53474">
    <property type="entry name" value="alpha/beta-Hydrolases"/>
    <property type="match status" value="1"/>
</dbReference>
<organism evidence="1 2">
    <name type="scientific">Acinetobacter bereziniae</name>
    <name type="common">Acinetobacter genomosp. 10</name>
    <dbReference type="NCBI Taxonomy" id="106648"/>
    <lineage>
        <taxon>Bacteria</taxon>
        <taxon>Pseudomonadati</taxon>
        <taxon>Pseudomonadota</taxon>
        <taxon>Gammaproteobacteria</taxon>
        <taxon>Moraxellales</taxon>
        <taxon>Moraxellaceae</taxon>
        <taxon>Acinetobacter</taxon>
    </lineage>
</organism>
<dbReference type="Proteomes" id="UP000644140">
    <property type="component" value="Chromosome"/>
</dbReference>